<feature type="transmembrane region" description="Helical" evidence="6">
    <location>
        <begin position="198"/>
        <end position="223"/>
    </location>
</feature>
<protein>
    <recommendedName>
        <fullName evidence="7">Amino acid transporter transmembrane domain-containing protein</fullName>
    </recommendedName>
</protein>
<dbReference type="InterPro" id="IPR013057">
    <property type="entry name" value="AA_transpt_TM"/>
</dbReference>
<feature type="transmembrane region" description="Helical" evidence="6">
    <location>
        <begin position="254"/>
        <end position="276"/>
    </location>
</feature>
<organism evidence="8 9">
    <name type="scientific">Cryptococcus floricola</name>
    <dbReference type="NCBI Taxonomy" id="2591691"/>
    <lineage>
        <taxon>Eukaryota</taxon>
        <taxon>Fungi</taxon>
        <taxon>Dikarya</taxon>
        <taxon>Basidiomycota</taxon>
        <taxon>Agaricomycotina</taxon>
        <taxon>Tremellomycetes</taxon>
        <taxon>Tremellales</taxon>
        <taxon>Cryptococcaceae</taxon>
        <taxon>Cryptococcus</taxon>
    </lineage>
</organism>
<feature type="transmembrane region" description="Helical" evidence="6">
    <location>
        <begin position="380"/>
        <end position="399"/>
    </location>
</feature>
<evidence type="ECO:0000259" key="7">
    <source>
        <dbReference type="Pfam" id="PF01490"/>
    </source>
</evidence>
<gene>
    <name evidence="8" type="ORF">B9479_005280</name>
</gene>
<dbReference type="PANTHER" id="PTHR22950">
    <property type="entry name" value="AMINO ACID TRANSPORTER"/>
    <property type="match status" value="1"/>
</dbReference>
<feature type="transmembrane region" description="Helical" evidence="6">
    <location>
        <begin position="146"/>
        <end position="164"/>
    </location>
</feature>
<feature type="domain" description="Amino acid transporter transmembrane" evidence="7">
    <location>
        <begin position="117"/>
        <end position="512"/>
    </location>
</feature>
<sequence length="536" mass="57674">MSPRDFKPGQSPYNNRAECWVIRLLQQLVNSLTTVFLNHSTTSLCIDPSSDQQASRSFMMGSDVEMYSKNTNGNANVEATAFPVSSNPDKSPEYNDPERDAVFGARKEGEVDYRSVGMLKSIVLMVKLTIALGVLAMPQVLLEVGAVPGVIIIIVISLLTTWSGRVIGTFKANHPEVYSLDGVGYVLAGNWGREVFSFAYALFMICLCGSGFITTSLAFNAITDHAACTVVWAVVAAVVTFAFASLQTLNKVSILGWIGFFSILSAILIITVAVGVEDRPEAAPSTGPWDKDIHAFNSEASFLGGMGAVSTTVFAYCGTPAFFNVIGEMRQPKRFNQALFASQGLCTALYITIGVVVYYYCGQYISNPALGSAGIIIKKVSYGIALPGLFVGCILYTHVGAKMLFVRLLRGSDHLTGTSFIHWSVWLGTVGMSVAIAFILAESIPFFGDFVSLVGATLGTFLCLITPALMWLHDNWALHKERTSIGFRSRIALSVFTLLAGVFIVITGTWSSVLSIKDSYADGSVGSAFSCADNSN</sequence>
<dbReference type="AlphaFoldDB" id="A0A5D3AU03"/>
<feature type="transmembrane region" description="Helical" evidence="6">
    <location>
        <begin position="491"/>
        <end position="510"/>
    </location>
</feature>
<dbReference type="Pfam" id="PF01490">
    <property type="entry name" value="Aa_trans"/>
    <property type="match status" value="1"/>
</dbReference>
<proteinExistence type="inferred from homology"/>
<name>A0A5D3AU03_9TREE</name>
<keyword evidence="3 6" id="KW-0812">Transmembrane</keyword>
<accession>A0A5D3AU03</accession>
<dbReference type="Gene3D" id="1.20.1740.10">
    <property type="entry name" value="Amino acid/polyamine transporter I"/>
    <property type="match status" value="1"/>
</dbReference>
<feature type="transmembrane region" description="Helical" evidence="6">
    <location>
        <begin position="302"/>
        <end position="326"/>
    </location>
</feature>
<reference evidence="8 9" key="1">
    <citation type="submission" date="2017-05" db="EMBL/GenBank/DDBJ databases">
        <title>The Genome Sequence of Tsuchiyaea wingfieldii DSM 27421.</title>
        <authorList>
            <person name="Cuomo C."/>
            <person name="Passer A."/>
            <person name="Billmyre B."/>
            <person name="Heitman J."/>
        </authorList>
    </citation>
    <scope>NUCLEOTIDE SEQUENCE [LARGE SCALE GENOMIC DNA]</scope>
    <source>
        <strain evidence="8 9">DSM 27421</strain>
    </source>
</reference>
<evidence type="ECO:0000256" key="5">
    <source>
        <dbReference type="ARBA" id="ARBA00023136"/>
    </source>
</evidence>
<dbReference type="PANTHER" id="PTHR22950:SF479">
    <property type="entry name" value="AMINO ACID TRANSPORTER (EUROFUNG)-RELATED"/>
    <property type="match status" value="1"/>
</dbReference>
<comment type="similarity">
    <text evidence="2">Belongs to the amino acid/polyamine transporter 2 family.</text>
</comment>
<evidence type="ECO:0000313" key="8">
    <source>
        <dbReference type="EMBL" id="TYJ54094.1"/>
    </source>
</evidence>
<evidence type="ECO:0000256" key="6">
    <source>
        <dbReference type="SAM" id="Phobius"/>
    </source>
</evidence>
<dbReference type="EMBL" id="NIDF01000069">
    <property type="protein sequence ID" value="TYJ54094.1"/>
    <property type="molecule type" value="Genomic_DNA"/>
</dbReference>
<evidence type="ECO:0000256" key="1">
    <source>
        <dbReference type="ARBA" id="ARBA00004141"/>
    </source>
</evidence>
<dbReference type="FunFam" id="1.20.1740.10:FF:000039">
    <property type="entry name" value="Neutral amino acid transporter (Eurofung)"/>
    <property type="match status" value="1"/>
</dbReference>
<keyword evidence="5 6" id="KW-0472">Membrane</keyword>
<feature type="transmembrane region" description="Helical" evidence="6">
    <location>
        <begin position="229"/>
        <end position="247"/>
    </location>
</feature>
<feature type="transmembrane region" description="Helical" evidence="6">
    <location>
        <begin position="420"/>
        <end position="440"/>
    </location>
</feature>
<evidence type="ECO:0000256" key="2">
    <source>
        <dbReference type="ARBA" id="ARBA00008066"/>
    </source>
</evidence>
<comment type="caution">
    <text evidence="8">The sequence shown here is derived from an EMBL/GenBank/DDBJ whole genome shotgun (WGS) entry which is preliminary data.</text>
</comment>
<feature type="transmembrane region" description="Helical" evidence="6">
    <location>
        <begin position="446"/>
        <end position="470"/>
    </location>
</feature>
<comment type="subcellular location">
    <subcellularLocation>
        <location evidence="1">Membrane</location>
        <topology evidence="1">Multi-pass membrane protein</topology>
    </subcellularLocation>
</comment>
<evidence type="ECO:0000256" key="3">
    <source>
        <dbReference type="ARBA" id="ARBA00022692"/>
    </source>
</evidence>
<evidence type="ECO:0000313" key="9">
    <source>
        <dbReference type="Proteomes" id="UP000322245"/>
    </source>
</evidence>
<feature type="transmembrane region" description="Helical" evidence="6">
    <location>
        <begin position="338"/>
        <end position="360"/>
    </location>
</feature>
<keyword evidence="9" id="KW-1185">Reference proteome</keyword>
<feature type="transmembrane region" description="Helical" evidence="6">
    <location>
        <begin position="122"/>
        <end position="140"/>
    </location>
</feature>
<dbReference type="GO" id="GO:0015179">
    <property type="term" value="F:L-amino acid transmembrane transporter activity"/>
    <property type="evidence" value="ECO:0007669"/>
    <property type="project" value="TreeGrafter"/>
</dbReference>
<dbReference type="Proteomes" id="UP000322245">
    <property type="component" value="Unassembled WGS sequence"/>
</dbReference>
<dbReference type="GO" id="GO:0016020">
    <property type="term" value="C:membrane"/>
    <property type="evidence" value="ECO:0007669"/>
    <property type="project" value="UniProtKB-SubCell"/>
</dbReference>
<evidence type="ECO:0000256" key="4">
    <source>
        <dbReference type="ARBA" id="ARBA00022989"/>
    </source>
</evidence>
<keyword evidence="4 6" id="KW-1133">Transmembrane helix</keyword>